<geneLocation type="plasmid" evidence="4">
    <name>pts485</name>
</geneLocation>
<dbReference type="RefSeq" id="WP_100922984.1">
    <property type="nucleotide sequence ID" value="NZ_CP020372.1"/>
</dbReference>
<evidence type="ECO:0000256" key="2">
    <source>
        <dbReference type="SAM" id="Phobius"/>
    </source>
</evidence>
<dbReference type="OrthoDB" id="7056210at2"/>
<keyword evidence="4" id="KW-1185">Reference proteome</keyword>
<dbReference type="Pfam" id="PF11067">
    <property type="entry name" value="DUF2868"/>
    <property type="match status" value="1"/>
</dbReference>
<feature type="compositionally biased region" description="Pro residues" evidence="1">
    <location>
        <begin position="446"/>
        <end position="464"/>
    </location>
</feature>
<keyword evidence="2" id="KW-0472">Membrane</keyword>
<feature type="transmembrane region" description="Helical" evidence="2">
    <location>
        <begin position="143"/>
        <end position="165"/>
    </location>
</feature>
<protein>
    <recommendedName>
        <fullName evidence="5">DUF2868 domain-containing protein</fullName>
    </recommendedName>
</protein>
<keyword evidence="3" id="KW-0614">Plasmid</keyword>
<evidence type="ECO:0008006" key="5">
    <source>
        <dbReference type="Google" id="ProtNLM"/>
    </source>
</evidence>
<feature type="compositionally biased region" description="Pro residues" evidence="1">
    <location>
        <begin position="409"/>
        <end position="421"/>
    </location>
</feature>
<feature type="region of interest" description="Disordered" evidence="1">
    <location>
        <begin position="381"/>
        <end position="548"/>
    </location>
</feature>
<dbReference type="InterPro" id="IPR021296">
    <property type="entry name" value="DUF2868"/>
</dbReference>
<keyword evidence="2" id="KW-1133">Transmembrane helix</keyword>
<evidence type="ECO:0000256" key="1">
    <source>
        <dbReference type="SAM" id="MobiDB-lite"/>
    </source>
</evidence>
<dbReference type="AlphaFoldDB" id="A0A2K8UIF5"/>
<dbReference type="EMBL" id="CP020372">
    <property type="protein sequence ID" value="AUB85354.1"/>
    <property type="molecule type" value="Genomic_DNA"/>
</dbReference>
<gene>
    <name evidence="3" type="ORF">THSYN_30990</name>
</gene>
<feature type="transmembrane region" description="Helical" evidence="2">
    <location>
        <begin position="223"/>
        <end position="256"/>
    </location>
</feature>
<feature type="compositionally biased region" description="Pro residues" evidence="1">
    <location>
        <begin position="513"/>
        <end position="523"/>
    </location>
</feature>
<dbReference type="Proteomes" id="UP000232638">
    <property type="component" value="Plasmid pTs485"/>
</dbReference>
<organism evidence="3 4">
    <name type="scientific">Candidatus Thiodictyon syntrophicum</name>
    <dbReference type="NCBI Taxonomy" id="1166950"/>
    <lineage>
        <taxon>Bacteria</taxon>
        <taxon>Pseudomonadati</taxon>
        <taxon>Pseudomonadota</taxon>
        <taxon>Gammaproteobacteria</taxon>
        <taxon>Chromatiales</taxon>
        <taxon>Chromatiaceae</taxon>
        <taxon>Thiodictyon</taxon>
    </lineage>
</organism>
<reference evidence="3 4" key="1">
    <citation type="submission" date="2017-03" db="EMBL/GenBank/DDBJ databases">
        <title>Complete genome sequence of Candidatus 'Thiodictyon syntrophicum' sp. nov. strain Cad16T, a photolithoautotroph purple sulfur bacterium isolated from an alpine meromictic lake.</title>
        <authorList>
            <person name="Luedin S.M."/>
            <person name="Pothier J.F."/>
            <person name="Danza F."/>
            <person name="Storelli N."/>
            <person name="Wittwer M."/>
            <person name="Tonolla M."/>
        </authorList>
    </citation>
    <scope>NUCLEOTIDE SEQUENCE [LARGE SCALE GENOMIC DNA]</scope>
    <source>
        <strain evidence="3 4">Cad16T</strain>
        <plasmid evidence="4">Plasmid pts485</plasmid>
    </source>
</reference>
<proteinExistence type="predicted"/>
<name>A0A2K8UIF5_9GAMM</name>
<evidence type="ECO:0000313" key="3">
    <source>
        <dbReference type="EMBL" id="AUB85354.1"/>
    </source>
</evidence>
<accession>A0A2K8UIF5</accession>
<feature type="transmembrane region" description="Helical" evidence="2">
    <location>
        <begin position="110"/>
        <end position="131"/>
    </location>
</feature>
<dbReference type="KEGG" id="tsy:THSYN_30990"/>
<evidence type="ECO:0000313" key="4">
    <source>
        <dbReference type="Proteomes" id="UP000232638"/>
    </source>
</evidence>
<feature type="compositionally biased region" description="Pro residues" evidence="1">
    <location>
        <begin position="472"/>
        <end position="484"/>
    </location>
</feature>
<feature type="compositionally biased region" description="Pro residues" evidence="1">
    <location>
        <begin position="494"/>
        <end position="504"/>
    </location>
</feature>
<keyword evidence="2" id="KW-0812">Transmembrane</keyword>
<sequence>MKIGHTDPPEDDDARETDRWTVADLIDLEYYLGADEQLLHEGTAARNALTERDRTLYLDRIAPAVATTLPHTTLHRRLSLRHWLRERRAAERPERRLVLPGRTFAQAQRLTALGLAALGFLIGVGAASALLSYDGHRPINVALYLFVLVFVQFLLVGGASVAWLVRRARPVGQAVRDLSLLGRLIRPLVTRVSHWLLRQHLAATRQEVNDRTATQVGRLRSQFALYGPVSFLPMLIPAQVFGVAFNLGVILTTIGLEWFTDLAFGWQTALDLSPQFIHDLARFVATPWGWLFGEGIGYPSLEQVAGSRILLKDPLSLLDAGHLRSWRWFLVLAVCTYGLLPRLLLLGASLLTQRHLLERLPFTQGRTQALYARLLTPTVETATHGSGHGSAMPIPAPVTHQGPLARPIAAPPTRPPTPPGPTDRVAVPEPKAAAPQSTSAADRTPEPAPDSWPKPASQPAPEPPASREPEPRPQPQPDVEPAPQPIAELASPPALAPEPQPSPEQPTHRPEPVPHPTLPPAPEPEQEPAVEPPPAPTAAPLEPRGTEVPGGIAADACLVLVQLDVDEVIESAQRHRVAELVGTLTGWRVAASASFGSGSAMTAGVVNWVEGQRWQAPPARVAVIMDGSQPPITENLRFLRELRAAAGTQAQVLLALVGDPQDDDPLPPVRAFDFTDWQRKIAQLGDPYLRLDMLAPGDGDGDA</sequence>
<dbReference type="PRINTS" id="PR01217">
    <property type="entry name" value="PRICHEXTENSN"/>
</dbReference>